<feature type="signal peptide" evidence="1">
    <location>
        <begin position="1"/>
        <end position="26"/>
    </location>
</feature>
<gene>
    <name evidence="2" type="ORF">A3C81_00090</name>
</gene>
<dbReference type="EMBL" id="MGJY01000024">
    <property type="protein sequence ID" value="OGN15913.1"/>
    <property type="molecule type" value="Genomic_DNA"/>
</dbReference>
<feature type="chain" id="PRO_5009535523" description="Serine aminopeptidase S33 domain-containing protein" evidence="1">
    <location>
        <begin position="27"/>
        <end position="362"/>
    </location>
</feature>
<dbReference type="Gene3D" id="3.40.50.1820">
    <property type="entry name" value="alpha/beta hydrolase"/>
    <property type="match status" value="1"/>
</dbReference>
<evidence type="ECO:0000313" key="2">
    <source>
        <dbReference type="EMBL" id="OGN15913.1"/>
    </source>
</evidence>
<dbReference type="AlphaFoldDB" id="A0A1F8FRZ9"/>
<evidence type="ECO:0000313" key="3">
    <source>
        <dbReference type="Proteomes" id="UP000177796"/>
    </source>
</evidence>
<accession>A0A1F8FRZ9</accession>
<dbReference type="PROSITE" id="PS51257">
    <property type="entry name" value="PROKAR_LIPOPROTEIN"/>
    <property type="match status" value="1"/>
</dbReference>
<dbReference type="InterPro" id="IPR029058">
    <property type="entry name" value="AB_hydrolase_fold"/>
</dbReference>
<dbReference type="SUPFAM" id="SSF53474">
    <property type="entry name" value="alpha/beta-Hydrolases"/>
    <property type="match status" value="1"/>
</dbReference>
<keyword evidence="1" id="KW-0732">Signal</keyword>
<protein>
    <recommendedName>
        <fullName evidence="4">Serine aminopeptidase S33 domain-containing protein</fullName>
    </recommendedName>
</protein>
<proteinExistence type="predicted"/>
<name>A0A1F8FRZ9_9BACT</name>
<organism evidence="2 3">
    <name type="scientific">Candidatus Yanofskybacteria bacterium RIFCSPHIGHO2_02_FULL_46_19</name>
    <dbReference type="NCBI Taxonomy" id="1802684"/>
    <lineage>
        <taxon>Bacteria</taxon>
        <taxon>Candidatus Yanofskyibacteriota</taxon>
    </lineage>
</organism>
<evidence type="ECO:0008006" key="4">
    <source>
        <dbReference type="Google" id="ProtNLM"/>
    </source>
</evidence>
<dbReference type="Proteomes" id="UP000177796">
    <property type="component" value="Unassembled WGS sequence"/>
</dbReference>
<sequence length="362" mass="40933">MRFLANAVFVALCGVFLSGCSLTFPARPSQKTLNVLPKATIERCDTHALLMPNTLTYNDAKSRDGEGPWQAVSFTYQPRNTGVPKNDIIRGEFFFQNPQVRRTSLVVLLPGKGENVSTKKSAEVLADAGFSVLRFRSGIALFDKKKFAAYEALTENDVRSFARDGARVIERRACDYHAVINYFNRHFCFDAIGVSGVSLGGIFTPILVASYPKAHSALVMISGANIAEILRTSEEKNIVEIRKAITVRFNGDPRRVWQILKEEFARIDPSFFVSSLDPLRTRIIVNYWDAVIPFRLSKELWKAAGKPDFEVIIFPPGHYGSALLLWVPMVRWRLWHGIVPYPWRISRVSDINLDFFTKTLPR</sequence>
<evidence type="ECO:0000256" key="1">
    <source>
        <dbReference type="SAM" id="SignalP"/>
    </source>
</evidence>
<comment type="caution">
    <text evidence="2">The sequence shown here is derived from an EMBL/GenBank/DDBJ whole genome shotgun (WGS) entry which is preliminary data.</text>
</comment>
<reference evidence="2 3" key="1">
    <citation type="journal article" date="2016" name="Nat. Commun.">
        <title>Thousands of microbial genomes shed light on interconnected biogeochemical processes in an aquifer system.</title>
        <authorList>
            <person name="Anantharaman K."/>
            <person name="Brown C.T."/>
            <person name="Hug L.A."/>
            <person name="Sharon I."/>
            <person name="Castelle C.J."/>
            <person name="Probst A.J."/>
            <person name="Thomas B.C."/>
            <person name="Singh A."/>
            <person name="Wilkins M.J."/>
            <person name="Karaoz U."/>
            <person name="Brodie E.L."/>
            <person name="Williams K.H."/>
            <person name="Hubbard S.S."/>
            <person name="Banfield J.F."/>
        </authorList>
    </citation>
    <scope>NUCLEOTIDE SEQUENCE [LARGE SCALE GENOMIC DNA]</scope>
</reference>